<dbReference type="EMBL" id="JARKIB010000218">
    <property type="protein sequence ID" value="KAJ7722606.1"/>
    <property type="molecule type" value="Genomic_DNA"/>
</dbReference>
<evidence type="ECO:0000256" key="1">
    <source>
        <dbReference type="SAM" id="MobiDB-lite"/>
    </source>
</evidence>
<protein>
    <submittedName>
        <fullName evidence="3">Uncharacterized protein</fullName>
    </submittedName>
</protein>
<keyword evidence="2" id="KW-0812">Transmembrane</keyword>
<proteinExistence type="predicted"/>
<dbReference type="AlphaFoldDB" id="A0AAD7MM94"/>
<feature type="compositionally biased region" description="Basic and acidic residues" evidence="1">
    <location>
        <begin position="1"/>
        <end position="10"/>
    </location>
</feature>
<dbReference type="Proteomes" id="UP001215598">
    <property type="component" value="Unassembled WGS sequence"/>
</dbReference>
<organism evidence="3 4">
    <name type="scientific">Mycena metata</name>
    <dbReference type="NCBI Taxonomy" id="1033252"/>
    <lineage>
        <taxon>Eukaryota</taxon>
        <taxon>Fungi</taxon>
        <taxon>Dikarya</taxon>
        <taxon>Basidiomycota</taxon>
        <taxon>Agaricomycotina</taxon>
        <taxon>Agaricomycetes</taxon>
        <taxon>Agaricomycetidae</taxon>
        <taxon>Agaricales</taxon>
        <taxon>Marasmiineae</taxon>
        <taxon>Mycenaceae</taxon>
        <taxon>Mycena</taxon>
    </lineage>
</organism>
<sequence length="523" mass="57904">MRITLCERQENPTTTGKKNPTTTMNRLFLPQRAKLTGFVLVALVLLSGFSYRIITTRADLQRIPYVPSPQSISLGHPTFEDVREYEHTLPQHRMSVLAANPRPRYLFFPWEAWGTGWNNVFQEQLLNTHLAYLANRGYVFVDYIARDHPPFPDELSDGTRHMLHIPMNALTSGPTGGGSWGEGANPGTPRPVSKDWWMSACPAHETVEVHLPNTVKELNITDSTTGEERLVRWAEKLLKIEAACVTITDGSPFDYMFIGGDKVLSIWASSGNFSYGNSPTLKEYAWSALVTRAISRNFALLSSDALPPALSPTLSRITTGPGAGSVHVPYPLNAFSPLRAAAPPIRGLLALHLRRGDYEEHCNNLAWWGAGFNAWNAFGEPPARETGRYPPLPDYLSQHTNESRFDAALRHCWPSPEAIMERVRTVRAEAHGQQLSTVYMATNGKPEWVADVATKLRADGWAMVSSSIEMQLARDEFAVSQAVDMGVLVAAETFIGVGFSSLTSNVVQLRLAGGRGPSTSRFW</sequence>
<dbReference type="CDD" id="cd11296">
    <property type="entry name" value="O-FucT_like"/>
    <property type="match status" value="1"/>
</dbReference>
<keyword evidence="4" id="KW-1185">Reference proteome</keyword>
<keyword evidence="2" id="KW-1133">Transmembrane helix</keyword>
<dbReference type="Gene3D" id="3.40.50.11350">
    <property type="match status" value="1"/>
</dbReference>
<feature type="transmembrane region" description="Helical" evidence="2">
    <location>
        <begin position="35"/>
        <end position="54"/>
    </location>
</feature>
<comment type="caution">
    <text evidence="3">The sequence shown here is derived from an EMBL/GenBank/DDBJ whole genome shotgun (WGS) entry which is preliminary data.</text>
</comment>
<name>A0AAD7MM94_9AGAR</name>
<keyword evidence="2" id="KW-0472">Membrane</keyword>
<evidence type="ECO:0000313" key="4">
    <source>
        <dbReference type="Proteomes" id="UP001215598"/>
    </source>
</evidence>
<evidence type="ECO:0000256" key="2">
    <source>
        <dbReference type="SAM" id="Phobius"/>
    </source>
</evidence>
<feature type="region of interest" description="Disordered" evidence="1">
    <location>
        <begin position="1"/>
        <end position="22"/>
    </location>
</feature>
<accession>A0AAD7MM94</accession>
<reference evidence="3" key="1">
    <citation type="submission" date="2023-03" db="EMBL/GenBank/DDBJ databases">
        <title>Massive genome expansion in bonnet fungi (Mycena s.s.) driven by repeated elements and novel gene families across ecological guilds.</title>
        <authorList>
            <consortium name="Lawrence Berkeley National Laboratory"/>
            <person name="Harder C.B."/>
            <person name="Miyauchi S."/>
            <person name="Viragh M."/>
            <person name="Kuo A."/>
            <person name="Thoen E."/>
            <person name="Andreopoulos B."/>
            <person name="Lu D."/>
            <person name="Skrede I."/>
            <person name="Drula E."/>
            <person name="Henrissat B."/>
            <person name="Morin E."/>
            <person name="Kohler A."/>
            <person name="Barry K."/>
            <person name="LaButti K."/>
            <person name="Morin E."/>
            <person name="Salamov A."/>
            <person name="Lipzen A."/>
            <person name="Mereny Z."/>
            <person name="Hegedus B."/>
            <person name="Baldrian P."/>
            <person name="Stursova M."/>
            <person name="Weitz H."/>
            <person name="Taylor A."/>
            <person name="Grigoriev I.V."/>
            <person name="Nagy L.G."/>
            <person name="Martin F."/>
            <person name="Kauserud H."/>
        </authorList>
    </citation>
    <scope>NUCLEOTIDE SEQUENCE</scope>
    <source>
        <strain evidence="3">CBHHK182m</strain>
    </source>
</reference>
<feature type="compositionally biased region" description="Low complexity" evidence="1">
    <location>
        <begin position="11"/>
        <end position="22"/>
    </location>
</feature>
<evidence type="ECO:0000313" key="3">
    <source>
        <dbReference type="EMBL" id="KAJ7722606.1"/>
    </source>
</evidence>
<gene>
    <name evidence="3" type="ORF">B0H16DRAFT_348059</name>
</gene>